<evidence type="ECO:0000256" key="2">
    <source>
        <dbReference type="SAM" id="Phobius"/>
    </source>
</evidence>
<dbReference type="OrthoDB" id="9814377at2"/>
<keyword evidence="8" id="KW-1185">Reference proteome</keyword>
<dbReference type="Proteomes" id="UP000038200">
    <property type="component" value="Unassembled WGS sequence"/>
</dbReference>
<evidence type="ECO:0000313" key="4">
    <source>
        <dbReference type="EMBL" id="CEN43325.1"/>
    </source>
</evidence>
<dbReference type="Pfam" id="PF01551">
    <property type="entry name" value="Peptidase_M23"/>
    <property type="match status" value="1"/>
</dbReference>
<evidence type="ECO:0000313" key="6">
    <source>
        <dbReference type="EMBL" id="RIY35645.1"/>
    </source>
</evidence>
<evidence type="ECO:0000313" key="8">
    <source>
        <dbReference type="Proteomes" id="UP000045051"/>
    </source>
</evidence>
<protein>
    <submittedName>
        <fullName evidence="6">M23 family peptidase</fullName>
    </submittedName>
    <submittedName>
        <fullName evidence="5">Putative peptidase</fullName>
        <ecNumber evidence="5">3.4.24.75</ecNumber>
    </submittedName>
</protein>
<keyword evidence="2" id="KW-1133">Transmembrane helix</keyword>
<dbReference type="AlphaFoldDB" id="A0A0B7IK59"/>
<organism evidence="5 7">
    <name type="scientific">Capnocytophaga canis</name>
    <dbReference type="NCBI Taxonomy" id="1848903"/>
    <lineage>
        <taxon>Bacteria</taxon>
        <taxon>Pseudomonadati</taxon>
        <taxon>Bacteroidota</taxon>
        <taxon>Flavobacteriia</taxon>
        <taxon>Flavobacteriales</taxon>
        <taxon>Flavobacteriaceae</taxon>
        <taxon>Capnocytophaga</taxon>
    </lineage>
</organism>
<name>A0A0B7IK59_9FLAO</name>
<evidence type="ECO:0000256" key="1">
    <source>
        <dbReference type="ARBA" id="ARBA00022729"/>
    </source>
</evidence>
<dbReference type="InterPro" id="IPR016047">
    <property type="entry name" value="M23ase_b-sheet_dom"/>
</dbReference>
<dbReference type="STRING" id="1848903.CCAND38_100010"/>
<keyword evidence="2" id="KW-0472">Membrane</keyword>
<dbReference type="EMBL" id="CDOL01000135">
    <property type="protein sequence ID" value="CEN52226.1"/>
    <property type="molecule type" value="Genomic_DNA"/>
</dbReference>
<dbReference type="RefSeq" id="WP_042006867.1">
    <property type="nucleotide sequence ID" value="NZ_BOQK01000011.1"/>
</dbReference>
<evidence type="ECO:0000313" key="7">
    <source>
        <dbReference type="Proteomes" id="UP000038200"/>
    </source>
</evidence>
<gene>
    <name evidence="4" type="ORF">CCAND38_100010</name>
    <name evidence="5" type="ORF">CCAND93_220046</name>
    <name evidence="6" type="ORF">CKY20_09745</name>
</gene>
<reference evidence="7 8" key="1">
    <citation type="submission" date="2015-01" db="EMBL/GenBank/DDBJ databases">
        <authorList>
            <person name="MANFREDI Pablo"/>
        </authorList>
    </citation>
    <scope>NUCLEOTIDE SEQUENCE [LARGE SCALE GENOMIC DNA]</scope>
    <source>
        <strain evidence="4 8">CcD38</strain>
        <strain evidence="5 7">CcD93</strain>
    </source>
</reference>
<proteinExistence type="predicted"/>
<reference evidence="6 9" key="2">
    <citation type="submission" date="2017-08" db="EMBL/GenBank/DDBJ databases">
        <title>Capnocytophaga canis 17-158 assembly.</title>
        <authorList>
            <person name="Gulvik C.A."/>
        </authorList>
    </citation>
    <scope>NUCLEOTIDE SEQUENCE [LARGE SCALE GENOMIC DNA]</scope>
    <source>
        <strain evidence="6 9">17-158</strain>
    </source>
</reference>
<feature type="domain" description="M23ase beta-sheet core" evidence="3">
    <location>
        <begin position="190"/>
        <end position="285"/>
    </location>
</feature>
<dbReference type="InterPro" id="IPR011055">
    <property type="entry name" value="Dup_hybrid_motif"/>
</dbReference>
<dbReference type="GO" id="GO:0004222">
    <property type="term" value="F:metalloendopeptidase activity"/>
    <property type="evidence" value="ECO:0007669"/>
    <property type="project" value="TreeGrafter"/>
</dbReference>
<evidence type="ECO:0000313" key="9">
    <source>
        <dbReference type="Proteomes" id="UP000265497"/>
    </source>
</evidence>
<dbReference type="PANTHER" id="PTHR21666">
    <property type="entry name" value="PEPTIDASE-RELATED"/>
    <property type="match status" value="1"/>
</dbReference>
<feature type="transmembrane region" description="Helical" evidence="2">
    <location>
        <begin position="43"/>
        <end position="64"/>
    </location>
</feature>
<accession>A0A0B7IK59</accession>
<dbReference type="Gene3D" id="2.70.70.10">
    <property type="entry name" value="Glucose Permease (Domain IIA)"/>
    <property type="match status" value="1"/>
</dbReference>
<dbReference type="InterPro" id="IPR050570">
    <property type="entry name" value="Cell_wall_metabolism_enzyme"/>
</dbReference>
<dbReference type="EC" id="3.4.24.75" evidence="5"/>
<evidence type="ECO:0000259" key="3">
    <source>
        <dbReference type="Pfam" id="PF01551"/>
    </source>
</evidence>
<dbReference type="EMBL" id="CDOI01000002">
    <property type="protein sequence ID" value="CEN43325.1"/>
    <property type="molecule type" value="Genomic_DNA"/>
</dbReference>
<keyword evidence="5" id="KW-0378">Hydrolase</keyword>
<dbReference type="PANTHER" id="PTHR21666:SF289">
    <property type="entry name" value="L-ALA--D-GLU ENDOPEPTIDASE"/>
    <property type="match status" value="1"/>
</dbReference>
<sequence length="292" mass="33560">MSSQKKNKKEYIRRKLLSKYRLVFMDEETYEEKASLRLSRMNIFVVGTLFSLFLIIATTLFIIYTPLRQYILGFSEVNNKQETINLAFKIDSLENQMRKNDLYLNSIKKVLTGDILYTQINKDSIYESNKIDPKTIDLSPSRQDSLLRQEVAEEDRYNVFEKALYQNKEILLFPPISKGVISNEFKPQERHFGIDIAAPEGTAVKSVADGTVIFAEWTVATGNVIIIEHKQNLVSVYKHNATLVKQQGDQVRTGEVIATIGNTGEFSTGTHLHFELWSNGYPANPRNYIEFK</sequence>
<evidence type="ECO:0000313" key="5">
    <source>
        <dbReference type="EMBL" id="CEN52226.1"/>
    </source>
</evidence>
<keyword evidence="2" id="KW-0812">Transmembrane</keyword>
<dbReference type="CDD" id="cd12797">
    <property type="entry name" value="M23_peptidase"/>
    <property type="match status" value="1"/>
</dbReference>
<keyword evidence="1" id="KW-0732">Signal</keyword>
<dbReference type="EMBL" id="NSDI01000010">
    <property type="protein sequence ID" value="RIY35645.1"/>
    <property type="molecule type" value="Genomic_DNA"/>
</dbReference>
<dbReference type="SUPFAM" id="SSF51261">
    <property type="entry name" value="Duplicated hybrid motif"/>
    <property type="match status" value="1"/>
</dbReference>
<dbReference type="Proteomes" id="UP000265497">
    <property type="component" value="Unassembled WGS sequence"/>
</dbReference>
<dbReference type="Proteomes" id="UP000045051">
    <property type="component" value="Unassembled WGS sequence"/>
</dbReference>
<dbReference type="GeneID" id="97264689"/>